<feature type="region of interest" description="Disordered" evidence="1">
    <location>
        <begin position="73"/>
        <end position="93"/>
    </location>
</feature>
<reference evidence="2 3" key="1">
    <citation type="submission" date="2014-07" db="EMBL/GenBank/DDBJ databases">
        <title>Comparative analysis of Nitrosococcus oceani genome inventories of strains from Pacific and Atlantic gyres.</title>
        <authorList>
            <person name="Lim C.K."/>
            <person name="Wang L."/>
            <person name="Sayavedra-Soto L.A."/>
            <person name="Klotz M.G."/>
        </authorList>
    </citation>
    <scope>NUCLEOTIDE SEQUENCE [LARGE SCALE GENOMIC DNA]</scope>
    <source>
        <strain evidence="2 3">C-27</strain>
    </source>
</reference>
<feature type="compositionally biased region" description="Basic and acidic residues" evidence="1">
    <location>
        <begin position="84"/>
        <end position="93"/>
    </location>
</feature>
<dbReference type="EMBL" id="JPGN01000027">
    <property type="protein sequence ID" value="KFI20140.1"/>
    <property type="molecule type" value="Genomic_DNA"/>
</dbReference>
<organism evidence="2 3">
    <name type="scientific">Nitrosococcus oceani C-27</name>
    <dbReference type="NCBI Taxonomy" id="314279"/>
    <lineage>
        <taxon>Bacteria</taxon>
        <taxon>Pseudomonadati</taxon>
        <taxon>Pseudomonadota</taxon>
        <taxon>Gammaproteobacteria</taxon>
        <taxon>Chromatiales</taxon>
        <taxon>Chromatiaceae</taxon>
        <taxon>Nitrosococcus</taxon>
    </lineage>
</organism>
<comment type="caution">
    <text evidence="2">The sequence shown here is derived from an EMBL/GenBank/DDBJ whole genome shotgun (WGS) entry which is preliminary data.</text>
</comment>
<evidence type="ECO:0000256" key="1">
    <source>
        <dbReference type="SAM" id="MobiDB-lite"/>
    </source>
</evidence>
<evidence type="ECO:0000313" key="2">
    <source>
        <dbReference type="EMBL" id="KFI20140.1"/>
    </source>
</evidence>
<sequence>MRLIFVIAEMLLVISTLVRSIPTMVFAIITLFIAVVSNNAGAFGRSTALSQSRRIVCRTTTGGPSHFFGVIAGTAGSSNGRPPLGEKKEHAFD</sequence>
<accession>A0A0E2Z8Y1</accession>
<evidence type="ECO:0000313" key="3">
    <source>
        <dbReference type="Proteomes" id="UP000028839"/>
    </source>
</evidence>
<dbReference type="Proteomes" id="UP000028839">
    <property type="component" value="Unassembled WGS sequence"/>
</dbReference>
<dbReference type="AlphaFoldDB" id="A0A0E2Z8Y1"/>
<name>A0A0E2Z8Y1_9GAMM</name>
<protein>
    <submittedName>
        <fullName evidence="2">Uncharacterized protein</fullName>
    </submittedName>
</protein>
<dbReference type="HOGENOM" id="CLU_2396662_0_0_6"/>
<gene>
    <name evidence="2" type="ORF">IB75_04785</name>
</gene>
<proteinExistence type="predicted"/>